<keyword evidence="17" id="KW-1185">Reference proteome</keyword>
<name>A0A1H0SN46_PSERE</name>
<evidence type="ECO:0000256" key="1">
    <source>
        <dbReference type="ARBA" id="ARBA00000085"/>
    </source>
</evidence>
<dbReference type="InterPro" id="IPR002545">
    <property type="entry name" value="CheW-lke_dom"/>
</dbReference>
<dbReference type="SUPFAM" id="SSF47226">
    <property type="entry name" value="Histidine-containing phosphotransfer domain, HPT domain"/>
    <property type="match status" value="1"/>
</dbReference>
<organism evidence="16 18">
    <name type="scientific">Pseudomonas reinekei</name>
    <dbReference type="NCBI Taxonomy" id="395598"/>
    <lineage>
        <taxon>Bacteria</taxon>
        <taxon>Pseudomonadati</taxon>
        <taxon>Pseudomonadota</taxon>
        <taxon>Gammaproteobacteria</taxon>
        <taxon>Pseudomonadales</taxon>
        <taxon>Pseudomonadaceae</taxon>
        <taxon>Pseudomonas</taxon>
    </lineage>
</organism>
<dbReference type="CDD" id="cd00731">
    <property type="entry name" value="CheA_reg"/>
    <property type="match status" value="1"/>
</dbReference>
<feature type="region of interest" description="Disordered" evidence="10">
    <location>
        <begin position="331"/>
        <end position="371"/>
    </location>
</feature>
<dbReference type="InterPro" id="IPR036061">
    <property type="entry name" value="CheW-like_dom_sf"/>
</dbReference>
<evidence type="ECO:0000256" key="9">
    <source>
        <dbReference type="PROSITE-ProRule" id="PRU00110"/>
    </source>
</evidence>
<dbReference type="GO" id="GO:0005737">
    <property type="term" value="C:cytoplasm"/>
    <property type="evidence" value="ECO:0007669"/>
    <property type="project" value="InterPro"/>
</dbReference>
<dbReference type="GO" id="GO:0000155">
    <property type="term" value="F:phosphorelay sensor kinase activity"/>
    <property type="evidence" value="ECO:0007669"/>
    <property type="project" value="InterPro"/>
</dbReference>
<evidence type="ECO:0000313" key="18">
    <source>
        <dbReference type="Proteomes" id="UP000198549"/>
    </source>
</evidence>
<reference evidence="17" key="2">
    <citation type="submission" date="2017-01" db="EMBL/GenBank/DDBJ databases">
        <authorList>
            <person name="Poblete-Castro I."/>
        </authorList>
    </citation>
    <scope>NUCLEOTIDE SEQUENCE [LARGE SCALE GENOMIC DNA]</scope>
    <source>
        <strain evidence="17">DSM 18361 / CCUG 53116 / MT1</strain>
    </source>
</reference>
<dbReference type="InterPro" id="IPR037006">
    <property type="entry name" value="CheA-like_homodim_sf"/>
</dbReference>
<dbReference type="InterPro" id="IPR003594">
    <property type="entry name" value="HATPase_dom"/>
</dbReference>
<dbReference type="AlphaFoldDB" id="A0A1H0SN46"/>
<feature type="domain" description="Histidine kinase" evidence="11">
    <location>
        <begin position="407"/>
        <end position="616"/>
    </location>
</feature>
<evidence type="ECO:0000259" key="13">
    <source>
        <dbReference type="PROSITE" id="PS50894"/>
    </source>
</evidence>
<dbReference type="FunFam" id="2.30.30.40:FF:000048">
    <property type="entry name" value="Chemotaxis protein CheA, putative"/>
    <property type="match status" value="1"/>
</dbReference>
<sequence length="755" mass="79953">MSFGADEEILQDFLVEAGEILEQLSEQLVELESRPDDADLLNAIFRGFHTVKGGAGFLQLNELVECCHIAENVFDILRKGERRVDSELMDVVLEALDAVNSMFSEVRERSPITAATPELLAALARLAEPQSADEVAPAPVAHVVEEPAAESESGDITDNEFEQLLDSLNAVKAQAEAPTATPVPAGDAAASDEITDAEFESLLDQLHGKGQFAVDAVAPAAPAAPQAPKAAGDSSDITDDEFEALLDQLHGKGNFAVDALESAIASVPTPAAPTAAAAGSDLITDHEFESLLDELHGKGKFTEVGATAGTATAASAAVAAPVAKAAAPKPVAKAPEPKAETPAPAAAAPAPARAPAAPPAEKPASEAETTVRVDTARLDEIMNMVGELVLVRNRLVRLGANSADEAMSKAVSNLDVVTADLQTAVMKTRMQPIKKVFGRFPRLVRDLARQLKKEINLELVGEETDLDKNLVEALADPLVHLVRNAVDHGIESPEEREASGKARGGKVILAAEQEGDHILLSISDDGKGMDPNVLRSIAVKRGVMDKDAADRLSDTECYNLIFAPGFSTKTEISDVSGRGVGMDVVKTKISQLNGSINIFSAKGQGSKIVIKVPLTLAIMPTLMVMLGNQAFAFPLVNVNEIFHLDLSTTNVVDGQEVVIVRDKALPLFYLKRWLVSSAAHEEQREGHVVILSVGTQRIGFVVDQLVGQEEVVIKPLGKMLQGTPGMSGATITGDGRIALILDVPSMLKRYAARRI</sequence>
<dbReference type="SMART" id="SM01231">
    <property type="entry name" value="H-kinase_dim"/>
    <property type="match status" value="1"/>
</dbReference>
<dbReference type="CDD" id="cd00088">
    <property type="entry name" value="HPT"/>
    <property type="match status" value="1"/>
</dbReference>
<dbReference type="PROSITE" id="PS50894">
    <property type="entry name" value="HPT"/>
    <property type="match status" value="1"/>
</dbReference>
<evidence type="ECO:0000256" key="4">
    <source>
        <dbReference type="ARBA" id="ARBA00022553"/>
    </source>
</evidence>
<evidence type="ECO:0000256" key="5">
    <source>
        <dbReference type="ARBA" id="ARBA00022679"/>
    </source>
</evidence>
<dbReference type="FunFam" id="3.30.565.10:FF:000016">
    <property type="entry name" value="Chemotaxis protein CheA, putative"/>
    <property type="match status" value="1"/>
</dbReference>
<dbReference type="FunFam" id="1.20.120.160:FF:000008">
    <property type="entry name" value="Chemotaxis sensor histidine kinase CheA"/>
    <property type="match status" value="1"/>
</dbReference>
<dbReference type="PANTHER" id="PTHR43395">
    <property type="entry name" value="SENSOR HISTIDINE KINASE CHEA"/>
    <property type="match status" value="1"/>
</dbReference>
<keyword evidence="4 9" id="KW-0597">Phosphoprotein</keyword>
<dbReference type="EMBL" id="LT629709">
    <property type="protein sequence ID" value="SDP43174.1"/>
    <property type="molecule type" value="Genomic_DNA"/>
</dbReference>
<accession>A0A1H0SN46</accession>
<dbReference type="Pfam" id="PF01584">
    <property type="entry name" value="CheW"/>
    <property type="match status" value="1"/>
</dbReference>
<dbReference type="RefSeq" id="WP_075948878.1">
    <property type="nucleotide sequence ID" value="NZ_LT629709.1"/>
</dbReference>
<comment type="function">
    <text evidence="8">Involved in the transmission of sensory signals from the chemoreceptors to the flagellar motors. CheA is autophosphorylated; it can transfer its phosphate group to either CheB or CheY.</text>
</comment>
<dbReference type="SUPFAM" id="SSF47384">
    <property type="entry name" value="Homodimeric domain of signal transducing histidine kinase"/>
    <property type="match status" value="1"/>
</dbReference>
<dbReference type="OrthoDB" id="9803176at2"/>
<dbReference type="InterPro" id="IPR036641">
    <property type="entry name" value="HPT_dom_sf"/>
</dbReference>
<keyword evidence="6 16" id="KW-0418">Kinase</keyword>
<keyword evidence="7" id="KW-0902">Two-component regulatory system</keyword>
<keyword evidence="5" id="KW-0808">Transferase</keyword>
<dbReference type="InterPro" id="IPR004105">
    <property type="entry name" value="CheA-like_dim"/>
</dbReference>
<dbReference type="Gene3D" id="2.30.30.40">
    <property type="entry name" value="SH3 Domains"/>
    <property type="match status" value="1"/>
</dbReference>
<feature type="compositionally biased region" description="Low complexity" evidence="10">
    <location>
        <begin position="331"/>
        <end position="355"/>
    </location>
</feature>
<dbReference type="Pfam" id="PF02518">
    <property type="entry name" value="HATPase_c"/>
    <property type="match status" value="1"/>
</dbReference>
<dbReference type="SUPFAM" id="SSF55874">
    <property type="entry name" value="ATPase domain of HSP90 chaperone/DNA topoisomerase II/histidine kinase"/>
    <property type="match status" value="1"/>
</dbReference>
<protein>
    <recommendedName>
        <fullName evidence="3">Chemotaxis protein CheA</fullName>
        <ecNumber evidence="2">2.7.13.3</ecNumber>
    </recommendedName>
</protein>
<dbReference type="Gene3D" id="1.10.287.560">
    <property type="entry name" value="Histidine kinase CheA-like, homodimeric domain"/>
    <property type="match status" value="1"/>
</dbReference>
<dbReference type="SMART" id="SM00073">
    <property type="entry name" value="HPT"/>
    <property type="match status" value="1"/>
</dbReference>
<dbReference type="InterPro" id="IPR004358">
    <property type="entry name" value="Sig_transdc_His_kin-like_C"/>
</dbReference>
<dbReference type="Gene3D" id="3.30.565.10">
    <property type="entry name" value="Histidine kinase-like ATPase, C-terminal domain"/>
    <property type="match status" value="1"/>
</dbReference>
<dbReference type="Proteomes" id="UP000460142">
    <property type="component" value="Unassembled WGS sequence"/>
</dbReference>
<dbReference type="InterPro" id="IPR036890">
    <property type="entry name" value="HATPase_C_sf"/>
</dbReference>
<dbReference type="PROSITE" id="PS50109">
    <property type="entry name" value="HIS_KIN"/>
    <property type="match status" value="1"/>
</dbReference>
<dbReference type="SUPFAM" id="SSF50341">
    <property type="entry name" value="CheW-like"/>
    <property type="match status" value="1"/>
</dbReference>
<dbReference type="EMBL" id="VZPS01000024">
    <property type="protein sequence ID" value="KAB0481362.1"/>
    <property type="molecule type" value="Genomic_DNA"/>
</dbReference>
<evidence type="ECO:0000256" key="3">
    <source>
        <dbReference type="ARBA" id="ARBA00021495"/>
    </source>
</evidence>
<feature type="domain" description="HPt" evidence="13">
    <location>
        <begin position="2"/>
        <end position="106"/>
    </location>
</feature>
<dbReference type="PANTHER" id="PTHR43395:SF1">
    <property type="entry name" value="CHEMOTAXIS PROTEIN CHEA"/>
    <property type="match status" value="1"/>
</dbReference>
<reference evidence="15" key="3">
    <citation type="submission" date="2017-01" db="EMBL/GenBank/DDBJ databases">
        <authorList>
            <person name="Mah S.A."/>
            <person name="Swanson W.J."/>
            <person name="Moy G.W."/>
            <person name="Vacquier V.D."/>
        </authorList>
    </citation>
    <scope>NUCLEOTIDE SEQUENCE [LARGE SCALE GENOMIC DNA]</scope>
    <source>
        <strain evidence="15">MT1</strain>
    </source>
</reference>
<comment type="catalytic activity">
    <reaction evidence="1">
        <text>ATP + protein L-histidine = ADP + protein N-phospho-L-histidine.</text>
        <dbReference type="EC" id="2.7.13.3"/>
    </reaction>
</comment>
<dbReference type="Gene3D" id="1.20.120.160">
    <property type="entry name" value="HPT domain"/>
    <property type="match status" value="1"/>
</dbReference>
<evidence type="ECO:0000313" key="16">
    <source>
        <dbReference type="EMBL" id="SDP43174.1"/>
    </source>
</evidence>
<proteinExistence type="predicted"/>
<feature type="domain" description="CheW-like" evidence="12">
    <location>
        <begin position="618"/>
        <end position="752"/>
    </location>
</feature>
<evidence type="ECO:0000313" key="19">
    <source>
        <dbReference type="Proteomes" id="UP000460142"/>
    </source>
</evidence>
<evidence type="ECO:0000256" key="7">
    <source>
        <dbReference type="ARBA" id="ARBA00023012"/>
    </source>
</evidence>
<evidence type="ECO:0000313" key="14">
    <source>
        <dbReference type="EMBL" id="KAB0481362.1"/>
    </source>
</evidence>
<dbReference type="InterPro" id="IPR005467">
    <property type="entry name" value="His_kinase_dom"/>
</dbReference>
<evidence type="ECO:0000256" key="6">
    <source>
        <dbReference type="ARBA" id="ARBA00022777"/>
    </source>
</evidence>
<dbReference type="EC" id="2.7.13.3" evidence="2"/>
<dbReference type="Pfam" id="PF01627">
    <property type="entry name" value="Hpt"/>
    <property type="match status" value="1"/>
</dbReference>
<dbReference type="Proteomes" id="UP000186756">
    <property type="component" value="Unassembled WGS sequence"/>
</dbReference>
<evidence type="ECO:0000259" key="11">
    <source>
        <dbReference type="PROSITE" id="PS50109"/>
    </source>
</evidence>
<dbReference type="PROSITE" id="PS50851">
    <property type="entry name" value="CHEW"/>
    <property type="match status" value="1"/>
</dbReference>
<evidence type="ECO:0000256" key="8">
    <source>
        <dbReference type="ARBA" id="ARBA00035100"/>
    </source>
</evidence>
<dbReference type="GO" id="GO:0006935">
    <property type="term" value="P:chemotaxis"/>
    <property type="evidence" value="ECO:0007669"/>
    <property type="project" value="InterPro"/>
</dbReference>
<dbReference type="InterPro" id="IPR008207">
    <property type="entry name" value="Sig_transdc_His_kin_Hpt_dom"/>
</dbReference>
<evidence type="ECO:0000259" key="12">
    <source>
        <dbReference type="PROSITE" id="PS50851"/>
    </source>
</evidence>
<dbReference type="InterPro" id="IPR051315">
    <property type="entry name" value="Bact_Chemotaxis_CheA"/>
</dbReference>
<feature type="modified residue" description="Phosphohistidine" evidence="9">
    <location>
        <position position="49"/>
    </location>
</feature>
<dbReference type="CDD" id="cd16916">
    <property type="entry name" value="HATPase_CheA-like"/>
    <property type="match status" value="1"/>
</dbReference>
<reference evidence="14 19" key="4">
    <citation type="submission" date="2019-09" db="EMBL/GenBank/DDBJ databases">
        <title>Draft genome sequences of 48 bacterial type strains from the CCUG.</title>
        <authorList>
            <person name="Tunovic T."/>
            <person name="Pineiro-Iglesias B."/>
            <person name="Unosson C."/>
            <person name="Inganas E."/>
            <person name="Ohlen M."/>
            <person name="Cardew S."/>
            <person name="Jensie-Markopoulos S."/>
            <person name="Salva-Serra F."/>
            <person name="Jaen-Luchoro D."/>
            <person name="Karlsson R."/>
            <person name="Svensson-Stadler L."/>
            <person name="Chun J."/>
            <person name="Moore E."/>
        </authorList>
    </citation>
    <scope>NUCLEOTIDE SEQUENCE [LARGE SCALE GENOMIC DNA]</scope>
    <source>
        <strain evidence="14 19">CCUG 53116</strain>
    </source>
</reference>
<reference evidence="16 18" key="1">
    <citation type="submission" date="2016-10" db="EMBL/GenBank/DDBJ databases">
        <authorList>
            <person name="de Groot N.N."/>
        </authorList>
    </citation>
    <scope>NUCLEOTIDE SEQUENCE [LARGE SCALE GENOMIC DNA]</scope>
    <source>
        <strain evidence="16 18">BS3776</strain>
    </source>
</reference>
<evidence type="ECO:0000256" key="2">
    <source>
        <dbReference type="ARBA" id="ARBA00012438"/>
    </source>
</evidence>
<evidence type="ECO:0000313" key="17">
    <source>
        <dbReference type="Proteomes" id="UP000186756"/>
    </source>
</evidence>
<dbReference type="Pfam" id="PF02895">
    <property type="entry name" value="H-kinase_dim"/>
    <property type="match status" value="1"/>
</dbReference>
<dbReference type="InterPro" id="IPR036097">
    <property type="entry name" value="HisK_dim/P_sf"/>
</dbReference>
<dbReference type="Proteomes" id="UP000198549">
    <property type="component" value="Chromosome I"/>
</dbReference>
<dbReference type="SMART" id="SM00387">
    <property type="entry name" value="HATPase_c"/>
    <property type="match status" value="1"/>
</dbReference>
<dbReference type="EMBL" id="MSTQ01000021">
    <property type="protein sequence ID" value="OLT99673.1"/>
    <property type="molecule type" value="Genomic_DNA"/>
</dbReference>
<evidence type="ECO:0000313" key="15">
    <source>
        <dbReference type="EMBL" id="OLT99673.1"/>
    </source>
</evidence>
<dbReference type="PRINTS" id="PR00344">
    <property type="entry name" value="BCTRLSENSOR"/>
</dbReference>
<gene>
    <name evidence="15" type="ORF">BVK86_24720</name>
    <name evidence="14" type="ORF">F7R15_25455</name>
    <name evidence="16" type="ORF">SAMN04490202_4227</name>
</gene>
<evidence type="ECO:0000256" key="10">
    <source>
        <dbReference type="SAM" id="MobiDB-lite"/>
    </source>
</evidence>
<dbReference type="SMART" id="SM00260">
    <property type="entry name" value="CheW"/>
    <property type="match status" value="1"/>
</dbReference>